<dbReference type="EMBL" id="BAAAHE010000014">
    <property type="protein sequence ID" value="GAA0617537.1"/>
    <property type="molecule type" value="Genomic_DNA"/>
</dbReference>
<organism evidence="2 3">
    <name type="scientific">Sporichthya brevicatena</name>
    <dbReference type="NCBI Taxonomy" id="171442"/>
    <lineage>
        <taxon>Bacteria</taxon>
        <taxon>Bacillati</taxon>
        <taxon>Actinomycetota</taxon>
        <taxon>Actinomycetes</taxon>
        <taxon>Sporichthyales</taxon>
        <taxon>Sporichthyaceae</taxon>
        <taxon>Sporichthya</taxon>
    </lineage>
</organism>
<dbReference type="Proteomes" id="UP001500957">
    <property type="component" value="Unassembled WGS sequence"/>
</dbReference>
<dbReference type="InterPro" id="IPR011009">
    <property type="entry name" value="Kinase-like_dom_sf"/>
</dbReference>
<dbReference type="PANTHER" id="PTHR23020">
    <property type="entry name" value="UNCHARACTERIZED NUCLEAR HORMONE RECEPTOR-RELATED"/>
    <property type="match status" value="1"/>
</dbReference>
<accession>A0ABN1GRP9</accession>
<evidence type="ECO:0000313" key="2">
    <source>
        <dbReference type="EMBL" id="GAA0617537.1"/>
    </source>
</evidence>
<proteinExistence type="predicted"/>
<name>A0ABN1GRP9_9ACTN</name>
<dbReference type="InterPro" id="IPR002575">
    <property type="entry name" value="Aminoglycoside_PTrfase"/>
</dbReference>
<evidence type="ECO:0000313" key="3">
    <source>
        <dbReference type="Proteomes" id="UP001500957"/>
    </source>
</evidence>
<dbReference type="RefSeq" id="WP_344604147.1">
    <property type="nucleotide sequence ID" value="NZ_BAAAHE010000014.1"/>
</dbReference>
<sequence length="363" mass="38589">MTIVNSVEEMTADWFTAALADVLGDARVTAVSTEQLGGGAFARMIRASLSYDGETTAPASVIVKIPSTDPGSFGMAKAMGMYDLEVSFYRDVAPLVPGMSIPTCYLGESDPTSGLFTLVMADLTGVAAPIPNVGAGSTVEEMLEACRAAITELVAFQAPLWNSPQVEKLAWLADPARAIGMFEAMGQGLEPFVARFGDSLDAEHIEFFRANLPRAGEWVRSWGRPTVVQHGDFRSDNLMRGTAPGAPAITVIDFQTVRLGPPGIDLAYLIGSSLPTEDRRVQEKALVADYHAQLVGAGVEDFDADACWNAYREGALYGAFLFVGLAAQVVSTPEIDAYIAAQAKRYADMAIDLDSAALLKGSS</sequence>
<dbReference type="InterPro" id="IPR052961">
    <property type="entry name" value="Oxido-Kinase-like_Enzymes"/>
</dbReference>
<dbReference type="SUPFAM" id="SSF56112">
    <property type="entry name" value="Protein kinase-like (PK-like)"/>
    <property type="match status" value="1"/>
</dbReference>
<gene>
    <name evidence="2" type="ORF">GCM10009547_19740</name>
</gene>
<feature type="domain" description="CHK kinase-like" evidence="1">
    <location>
        <begin position="118"/>
        <end position="300"/>
    </location>
</feature>
<reference evidence="2 3" key="1">
    <citation type="journal article" date="2019" name="Int. J. Syst. Evol. Microbiol.">
        <title>The Global Catalogue of Microorganisms (GCM) 10K type strain sequencing project: providing services to taxonomists for standard genome sequencing and annotation.</title>
        <authorList>
            <consortium name="The Broad Institute Genomics Platform"/>
            <consortium name="The Broad Institute Genome Sequencing Center for Infectious Disease"/>
            <person name="Wu L."/>
            <person name="Ma J."/>
        </authorList>
    </citation>
    <scope>NUCLEOTIDE SEQUENCE [LARGE SCALE GENOMIC DNA]</scope>
    <source>
        <strain evidence="2 3">JCM 10671</strain>
    </source>
</reference>
<evidence type="ECO:0000259" key="1">
    <source>
        <dbReference type="SMART" id="SM00587"/>
    </source>
</evidence>
<protein>
    <recommendedName>
        <fullName evidence="1">CHK kinase-like domain-containing protein</fullName>
    </recommendedName>
</protein>
<dbReference type="Pfam" id="PF01636">
    <property type="entry name" value="APH"/>
    <property type="match status" value="1"/>
</dbReference>
<keyword evidence="3" id="KW-1185">Reference proteome</keyword>
<dbReference type="PANTHER" id="PTHR23020:SF41">
    <property type="entry name" value="AMINOGLYCOSIDE PHOSPHOTRANSFERASE DOMAIN-CONTAINING PROTEIN"/>
    <property type="match status" value="1"/>
</dbReference>
<dbReference type="Gene3D" id="3.90.1200.10">
    <property type="match status" value="1"/>
</dbReference>
<comment type="caution">
    <text evidence="2">The sequence shown here is derived from an EMBL/GenBank/DDBJ whole genome shotgun (WGS) entry which is preliminary data.</text>
</comment>
<dbReference type="SMART" id="SM00587">
    <property type="entry name" value="CHK"/>
    <property type="match status" value="1"/>
</dbReference>
<dbReference type="InterPro" id="IPR015897">
    <property type="entry name" value="CHK_kinase-like"/>
</dbReference>